<dbReference type="GO" id="GO:0140647">
    <property type="term" value="P:P450-containing electron transport chain"/>
    <property type="evidence" value="ECO:0007669"/>
    <property type="project" value="InterPro"/>
</dbReference>
<evidence type="ECO:0000313" key="7">
    <source>
        <dbReference type="EMBL" id="CAB9530436.1"/>
    </source>
</evidence>
<evidence type="ECO:0000256" key="6">
    <source>
        <dbReference type="SAM" id="SignalP"/>
    </source>
</evidence>
<evidence type="ECO:0000256" key="3">
    <source>
        <dbReference type="ARBA" id="ARBA00023004"/>
    </source>
</evidence>
<dbReference type="AlphaFoldDB" id="A0A9N8F065"/>
<dbReference type="GO" id="GO:0009055">
    <property type="term" value="F:electron transfer activity"/>
    <property type="evidence" value="ECO:0007669"/>
    <property type="project" value="TreeGrafter"/>
</dbReference>
<evidence type="ECO:0000313" key="8">
    <source>
        <dbReference type="Proteomes" id="UP001153069"/>
    </source>
</evidence>
<evidence type="ECO:0000256" key="5">
    <source>
        <dbReference type="SAM" id="MobiDB-lite"/>
    </source>
</evidence>
<dbReference type="InterPro" id="IPR001055">
    <property type="entry name" value="Adrenodoxin-like"/>
</dbReference>
<keyword evidence="8" id="KW-1185">Reference proteome</keyword>
<feature type="signal peptide" evidence="6">
    <location>
        <begin position="1"/>
        <end position="24"/>
    </location>
</feature>
<evidence type="ECO:0000256" key="4">
    <source>
        <dbReference type="ARBA" id="ARBA00023014"/>
    </source>
</evidence>
<dbReference type="OrthoDB" id="5987010at2759"/>
<dbReference type="SUPFAM" id="SSF50156">
    <property type="entry name" value="PDZ domain-like"/>
    <property type="match status" value="1"/>
</dbReference>
<evidence type="ECO:0000256" key="2">
    <source>
        <dbReference type="ARBA" id="ARBA00022723"/>
    </source>
</evidence>
<dbReference type="SUPFAM" id="SSF54292">
    <property type="entry name" value="2Fe-2S ferredoxin-like"/>
    <property type="match status" value="1"/>
</dbReference>
<dbReference type="GO" id="GO:0051537">
    <property type="term" value="F:2 iron, 2 sulfur cluster binding"/>
    <property type="evidence" value="ECO:0007669"/>
    <property type="project" value="UniProtKB-KW"/>
</dbReference>
<feature type="chain" id="PRO_5040419339" evidence="6">
    <location>
        <begin position="25"/>
        <end position="344"/>
    </location>
</feature>
<gene>
    <name evidence="7" type="ORF">SEMRO_2882_G339260.1</name>
</gene>
<dbReference type="CDD" id="cd00207">
    <property type="entry name" value="fer2"/>
    <property type="match status" value="1"/>
</dbReference>
<dbReference type="Gene3D" id="2.30.42.10">
    <property type="match status" value="1"/>
</dbReference>
<reference evidence="7" key="1">
    <citation type="submission" date="2020-06" db="EMBL/GenBank/DDBJ databases">
        <authorList>
            <consortium name="Plant Systems Biology data submission"/>
        </authorList>
    </citation>
    <scope>NUCLEOTIDE SEQUENCE</scope>
    <source>
        <strain evidence="7">D6</strain>
    </source>
</reference>
<name>A0A9N8F065_9STRA</name>
<dbReference type="PANTHER" id="PTHR23426:SF67">
    <property type="entry name" value="2FE-2S FERREDOXIN-TYPE DOMAIN-CONTAINING PROTEIN"/>
    <property type="match status" value="1"/>
</dbReference>
<dbReference type="InterPro" id="IPR012675">
    <property type="entry name" value="Beta-grasp_dom_sf"/>
</dbReference>
<keyword evidence="6" id="KW-0732">Signal</keyword>
<dbReference type="Gene3D" id="3.10.20.30">
    <property type="match status" value="1"/>
</dbReference>
<dbReference type="PANTHER" id="PTHR23426">
    <property type="entry name" value="FERREDOXIN/ADRENODOXIN"/>
    <property type="match status" value="1"/>
</dbReference>
<protein>
    <submittedName>
        <fullName evidence="7">Ferredoxin</fullName>
    </submittedName>
</protein>
<keyword evidence="1" id="KW-0001">2Fe-2S</keyword>
<sequence>MKFPSMTLLLVGALAASISEEVEGFTATNPVSLSSVYKSQQARFHQLQSTATRDDQKINNGQGNTESEEDRVDMNIYNLPLEQAIQEWTANLVTESAMVAEGIYLGAKSSRDVFVDTERIIGIKRRQGQGLGIELLEIAGGREDGLGITIVEGLVPGGASEGRGLLPGDCISKIAVHRTGQPDEIASVATECLGWDATVEAIGSLPAIETPNEYLILTIKRLRRKPKVTVNFQYPPDQGEEDTTIELFAGENLRRAMLVKGIKLNDPLSKRFDSGGSGDCGAEGTCATCSVSVMEGMDLLNEPGLTEKQMLENKPRWRMACRAIVGYGMKEGKMTVRVNPRQWN</sequence>
<dbReference type="InterPro" id="IPR036034">
    <property type="entry name" value="PDZ_sf"/>
</dbReference>
<dbReference type="Proteomes" id="UP001153069">
    <property type="component" value="Unassembled WGS sequence"/>
</dbReference>
<comment type="caution">
    <text evidence="7">The sequence shown here is derived from an EMBL/GenBank/DDBJ whole genome shotgun (WGS) entry which is preliminary data.</text>
</comment>
<dbReference type="InterPro" id="IPR001041">
    <property type="entry name" value="2Fe-2S_ferredoxin-type"/>
</dbReference>
<keyword evidence="3" id="KW-0408">Iron</keyword>
<keyword evidence="4" id="KW-0411">Iron-sulfur</keyword>
<proteinExistence type="predicted"/>
<dbReference type="GO" id="GO:0046872">
    <property type="term" value="F:metal ion binding"/>
    <property type="evidence" value="ECO:0007669"/>
    <property type="project" value="UniProtKB-KW"/>
</dbReference>
<dbReference type="InterPro" id="IPR036010">
    <property type="entry name" value="2Fe-2S_ferredoxin-like_sf"/>
</dbReference>
<dbReference type="EMBL" id="CAICTM010002880">
    <property type="protein sequence ID" value="CAB9530436.1"/>
    <property type="molecule type" value="Genomic_DNA"/>
</dbReference>
<evidence type="ECO:0000256" key="1">
    <source>
        <dbReference type="ARBA" id="ARBA00022714"/>
    </source>
</evidence>
<feature type="region of interest" description="Disordered" evidence="5">
    <location>
        <begin position="48"/>
        <end position="69"/>
    </location>
</feature>
<dbReference type="CDD" id="cd00136">
    <property type="entry name" value="PDZ_canonical"/>
    <property type="match status" value="1"/>
</dbReference>
<accession>A0A9N8F065</accession>
<keyword evidence="2" id="KW-0479">Metal-binding</keyword>
<dbReference type="GO" id="GO:0005739">
    <property type="term" value="C:mitochondrion"/>
    <property type="evidence" value="ECO:0007669"/>
    <property type="project" value="TreeGrafter"/>
</dbReference>
<organism evidence="7 8">
    <name type="scientific">Seminavis robusta</name>
    <dbReference type="NCBI Taxonomy" id="568900"/>
    <lineage>
        <taxon>Eukaryota</taxon>
        <taxon>Sar</taxon>
        <taxon>Stramenopiles</taxon>
        <taxon>Ochrophyta</taxon>
        <taxon>Bacillariophyta</taxon>
        <taxon>Bacillariophyceae</taxon>
        <taxon>Bacillariophycidae</taxon>
        <taxon>Naviculales</taxon>
        <taxon>Naviculaceae</taxon>
        <taxon>Seminavis</taxon>
    </lineage>
</organism>